<organism evidence="4 5">
    <name type="scientific">Domibacillus epiphyticus</name>
    <dbReference type="NCBI Taxonomy" id="1714355"/>
    <lineage>
        <taxon>Bacteria</taxon>
        <taxon>Bacillati</taxon>
        <taxon>Bacillota</taxon>
        <taxon>Bacilli</taxon>
        <taxon>Bacillales</taxon>
        <taxon>Bacillaceae</taxon>
        <taxon>Domibacillus</taxon>
    </lineage>
</organism>
<dbReference type="OrthoDB" id="9811471at2"/>
<feature type="domain" description="SLH" evidence="3">
    <location>
        <begin position="28"/>
        <end position="91"/>
    </location>
</feature>
<evidence type="ECO:0000256" key="2">
    <source>
        <dbReference type="SAM" id="SignalP"/>
    </source>
</evidence>
<dbReference type="InterPro" id="IPR020556">
    <property type="entry name" value="Amidase_CS"/>
</dbReference>
<dbReference type="STRING" id="1714355.BTO28_11395"/>
<dbReference type="InterPro" id="IPR036928">
    <property type="entry name" value="AS_sf"/>
</dbReference>
<dbReference type="RefSeq" id="WP_076766333.1">
    <property type="nucleotide sequence ID" value="NZ_MSFI01000019.1"/>
</dbReference>
<keyword evidence="5" id="KW-1185">Reference proteome</keyword>
<dbReference type="Gene3D" id="3.90.1300.10">
    <property type="entry name" value="Amidase signature (AS) domain"/>
    <property type="match status" value="1"/>
</dbReference>
<dbReference type="PANTHER" id="PTHR42678">
    <property type="entry name" value="AMIDASE"/>
    <property type="match status" value="1"/>
</dbReference>
<sequence length="692" mass="74835">MKMSWKKMSGVLASVTVGAAILSAPVQAEKIAVFPDVKGGLSSEVEAAFNLGLVSGYPDGKFKPAQAITRAEFAKLLVSTYELAAKEELPANTAAAFKDVSANQVLGKYILKAAEQGWINGFEDGTFRPNEPVNREQAAKMLAEAADLEEISESYTDVEDDGFFAGYIGAAQGASLMNGHTNDIFKPKAEITREQSAATIIRLFRYLEEELFKVFEIEEATILELQKAMEKGELTSEELVTFYLDRIEKFDDQGPSLQSMLAINEDAIELAKELDQERQSGELRGALHGIPVIVKDNYDTFDMPTTGGSLSLEGSMAPDDAFQVAKLREEGAIILGKSNLHEFAFGFNTFSSLGGQTLNPYDVTRYPGGSSGGTGAAVAANFAAAGLGTDTGGSIRVPSSFNSLVGIRPTMGLASRDGIIPLALTQDTGGPMTRTVEDAAIMMDAIAGYDAADPVTASGNGKIPESYSDSLDANGLEGARIGIVRELFGEDEQVNKAMEQAIVDLEKLGAEVVEVTIPRLDEILAYPSLSNYEFKFQFNEYLASLGPNAPVKSLTEVIESGQYHPGIEERLLQRNARETLEDEEYKKIIENRTQLATGSVMEVFEKENFDALMYPTSTKLPAVIGETQDTGLNNKLSPFLGYPAISVPAGFSDNDLPIGMELLGEEFNEETLIKLAYAYQEGTEHRIAPDFK</sequence>
<evidence type="ECO:0000313" key="5">
    <source>
        <dbReference type="Proteomes" id="UP000188613"/>
    </source>
</evidence>
<evidence type="ECO:0000313" key="4">
    <source>
        <dbReference type="EMBL" id="OMP66640.1"/>
    </source>
</evidence>
<dbReference type="Pfam" id="PF01425">
    <property type="entry name" value="Amidase"/>
    <property type="match status" value="1"/>
</dbReference>
<dbReference type="EMBL" id="MSFI01000019">
    <property type="protein sequence ID" value="OMP66640.1"/>
    <property type="molecule type" value="Genomic_DNA"/>
</dbReference>
<dbReference type="InterPro" id="IPR001119">
    <property type="entry name" value="SLH_dom"/>
</dbReference>
<evidence type="ECO:0000256" key="1">
    <source>
        <dbReference type="ARBA" id="ARBA00022729"/>
    </source>
</evidence>
<dbReference type="Proteomes" id="UP000188613">
    <property type="component" value="Unassembled WGS sequence"/>
</dbReference>
<dbReference type="PANTHER" id="PTHR42678:SF34">
    <property type="entry name" value="OS04G0183300 PROTEIN"/>
    <property type="match status" value="1"/>
</dbReference>
<dbReference type="SUPFAM" id="SSF75304">
    <property type="entry name" value="Amidase signature (AS) enzymes"/>
    <property type="match status" value="1"/>
</dbReference>
<protein>
    <recommendedName>
        <fullName evidence="3">SLH domain-containing protein</fullName>
    </recommendedName>
</protein>
<name>A0A1V2A6U3_9BACI</name>
<feature type="signal peptide" evidence="2">
    <location>
        <begin position="1"/>
        <end position="28"/>
    </location>
</feature>
<keyword evidence="1 2" id="KW-0732">Signal</keyword>
<feature type="chain" id="PRO_5012075669" description="SLH domain-containing protein" evidence="2">
    <location>
        <begin position="29"/>
        <end position="692"/>
    </location>
</feature>
<dbReference type="AlphaFoldDB" id="A0A1V2A6U3"/>
<feature type="domain" description="SLH" evidence="3">
    <location>
        <begin position="93"/>
        <end position="156"/>
    </location>
</feature>
<proteinExistence type="predicted"/>
<gene>
    <name evidence="4" type="ORF">BTO28_11395</name>
</gene>
<dbReference type="Pfam" id="PF00395">
    <property type="entry name" value="SLH"/>
    <property type="match status" value="3"/>
</dbReference>
<evidence type="ECO:0000259" key="3">
    <source>
        <dbReference type="PROSITE" id="PS51272"/>
    </source>
</evidence>
<dbReference type="PROSITE" id="PS00571">
    <property type="entry name" value="AMIDASES"/>
    <property type="match status" value="1"/>
</dbReference>
<dbReference type="PROSITE" id="PS51272">
    <property type="entry name" value="SLH"/>
    <property type="match status" value="2"/>
</dbReference>
<reference evidence="4 5" key="1">
    <citation type="submission" date="2016-12" db="EMBL/GenBank/DDBJ databases">
        <title>Domibacillus sp. SAB 38T whole genome sequencing.</title>
        <authorList>
            <person name="Verma A."/>
            <person name="Ojha A.K."/>
            <person name="Krishnamurthi S."/>
        </authorList>
    </citation>
    <scope>NUCLEOTIDE SEQUENCE [LARGE SCALE GENOMIC DNA]</scope>
    <source>
        <strain evidence="4 5">SAB 38</strain>
    </source>
</reference>
<comment type="caution">
    <text evidence="4">The sequence shown here is derived from an EMBL/GenBank/DDBJ whole genome shotgun (WGS) entry which is preliminary data.</text>
</comment>
<accession>A0A1V2A6U3</accession>
<dbReference type="InterPro" id="IPR023631">
    <property type="entry name" value="Amidase_dom"/>
</dbReference>